<comment type="caution">
    <text evidence="1">The sequence shown here is derived from an EMBL/GenBank/DDBJ whole genome shotgun (WGS) entry which is preliminary data.</text>
</comment>
<keyword evidence="2" id="KW-1185">Reference proteome</keyword>
<sequence length="102" mass="11008">MTTTDQRRLALWLAGIVFLAQLIFAWHSPSHINAGKGDHSKAFITAADCQICAHGHGLVGLPSQAVMPVPPTHVCLGESCQAHQPQQHFHLARLARGPPVFS</sequence>
<evidence type="ECO:0000313" key="2">
    <source>
        <dbReference type="Proteomes" id="UP000010164"/>
    </source>
</evidence>
<dbReference type="EMBL" id="AMRJ01000001">
    <property type="protein sequence ID" value="EKF75865.1"/>
    <property type="molecule type" value="Genomic_DNA"/>
</dbReference>
<evidence type="ECO:0000313" key="1">
    <source>
        <dbReference type="EMBL" id="EKF75865.1"/>
    </source>
</evidence>
<reference evidence="1 2" key="1">
    <citation type="journal article" date="2012" name="J. Bacteriol.">
        <title>Genome Sequence of the Alkane-Degrading Bacterium Alcanivorax hongdengensis Type Strain A-11-3.</title>
        <authorList>
            <person name="Lai Q."/>
            <person name="Shao Z."/>
        </authorList>
    </citation>
    <scope>NUCLEOTIDE SEQUENCE [LARGE SCALE GENOMIC DNA]</scope>
    <source>
        <strain evidence="1 2">A-11-3</strain>
    </source>
</reference>
<dbReference type="Proteomes" id="UP000010164">
    <property type="component" value="Unassembled WGS sequence"/>
</dbReference>
<evidence type="ECO:0008006" key="3">
    <source>
        <dbReference type="Google" id="ProtNLM"/>
    </source>
</evidence>
<proteinExistence type="predicted"/>
<dbReference type="RefSeq" id="WP_008927229.1">
    <property type="nucleotide sequence ID" value="NZ_AMRJ01000001.1"/>
</dbReference>
<gene>
    <name evidence="1" type="ORF">A11A3_00185</name>
</gene>
<dbReference type="STRING" id="1177179.A11A3_00185"/>
<name>L0WJ47_9GAMM</name>
<dbReference type="OrthoDB" id="6079213at2"/>
<protein>
    <recommendedName>
        <fullName evidence="3">DUF2946 domain-containing protein</fullName>
    </recommendedName>
</protein>
<dbReference type="AlphaFoldDB" id="L0WJ47"/>
<accession>L0WJ47</accession>
<dbReference type="PATRIC" id="fig|1177179.3.peg.37"/>
<organism evidence="1 2">
    <name type="scientific">Alcanivorax hongdengensis A-11-3</name>
    <dbReference type="NCBI Taxonomy" id="1177179"/>
    <lineage>
        <taxon>Bacteria</taxon>
        <taxon>Pseudomonadati</taxon>
        <taxon>Pseudomonadota</taxon>
        <taxon>Gammaproteobacteria</taxon>
        <taxon>Oceanospirillales</taxon>
        <taxon>Alcanivoracaceae</taxon>
        <taxon>Alcanivorax</taxon>
    </lineage>
</organism>